<dbReference type="PANTHER" id="PTHR34704:SF2">
    <property type="entry name" value="ATPASE"/>
    <property type="match status" value="1"/>
</dbReference>
<gene>
    <name evidence="3" type="ORF">A0127_01185</name>
</gene>
<dbReference type="Pfam" id="PF01637">
    <property type="entry name" value="ATPase_2"/>
    <property type="match status" value="1"/>
</dbReference>
<dbReference type="Gene3D" id="1.10.10.10">
    <property type="entry name" value="Winged helix-like DNA-binding domain superfamily/Winged helix DNA-binding domain"/>
    <property type="match status" value="1"/>
</dbReference>
<dbReference type="InterPro" id="IPR004256">
    <property type="entry name" value="DUF234"/>
</dbReference>
<proteinExistence type="predicted"/>
<accession>A0A142CSY0</accession>
<dbReference type="EMBL" id="CP014750">
    <property type="protein sequence ID" value="AMQ17882.1"/>
    <property type="molecule type" value="Genomic_DNA"/>
</dbReference>
<dbReference type="InterPro" id="IPR036388">
    <property type="entry name" value="WH-like_DNA-bd_sf"/>
</dbReference>
<feature type="domain" description="DUF234" evidence="2">
    <location>
        <begin position="312"/>
        <end position="399"/>
    </location>
</feature>
<dbReference type="InterPro" id="IPR027417">
    <property type="entry name" value="P-loop_NTPase"/>
</dbReference>
<dbReference type="InterPro" id="IPR036390">
    <property type="entry name" value="WH_DNA-bd_sf"/>
</dbReference>
<dbReference type="Pfam" id="PF03008">
    <property type="entry name" value="DUF234"/>
    <property type="match status" value="1"/>
</dbReference>
<evidence type="ECO:0008006" key="5">
    <source>
        <dbReference type="Google" id="ProtNLM"/>
    </source>
</evidence>
<evidence type="ECO:0000259" key="1">
    <source>
        <dbReference type="Pfam" id="PF01637"/>
    </source>
</evidence>
<dbReference type="KEGG" id="tpep:A0127_01185"/>
<organism evidence="3 4">
    <name type="scientific">Thermococcus peptonophilus</name>
    <dbReference type="NCBI Taxonomy" id="53952"/>
    <lineage>
        <taxon>Archaea</taxon>
        <taxon>Methanobacteriati</taxon>
        <taxon>Methanobacteriota</taxon>
        <taxon>Thermococci</taxon>
        <taxon>Thermococcales</taxon>
        <taxon>Thermococcaceae</taxon>
        <taxon>Thermococcus</taxon>
    </lineage>
</organism>
<dbReference type="Gene3D" id="3.40.50.300">
    <property type="entry name" value="P-loop containing nucleotide triphosphate hydrolases"/>
    <property type="match status" value="1"/>
</dbReference>
<dbReference type="InterPro" id="IPR011579">
    <property type="entry name" value="ATPase_dom"/>
</dbReference>
<sequence length="451" mass="52354">MKFYDRESEMASLEKALEASRSRLVVVVITGRRRVGKTRLVREFFKRNGVKFLDFFVGVKSERLLMEDFSEEIREKLGYSPEFTTFRDLLQYLERISLEAVFLDEFQNVLRINPSMAFELQRFIDRNAEKPLLIVLSGSYLGMMKKLFASRKAPLYGRSSVFMELRPLRPSHVFRMLGDMGVEEAESKVAFYSLFGGVPKYYELLELLGEDEPLELLTRAVEYSTFIVSEGEGLLMDEFGKGYRTYFSILRAIAEGKNRLVEIANALGMKPGSVSKYLEALQDYYGLIEREKPILGGRRSRYVISDPFMNVWFSLIEPQRKNIEAGDIKVFRRFLEGRLEGFLGRAFERTLRDILHELNGKMLTFEEMGPQWGRNYEIDLVAVNREKKEATFIEAKWSRDVDGPREIGKLVAKSQLVPWKGERRYLLVAKGFRRKCDDCITVDELLSHLNP</sequence>
<name>A0A142CSY0_9EURY</name>
<evidence type="ECO:0000313" key="4">
    <source>
        <dbReference type="Proteomes" id="UP000073604"/>
    </source>
</evidence>
<reference evidence="4" key="1">
    <citation type="submission" date="2016-03" db="EMBL/GenBank/DDBJ databases">
        <authorList>
            <person name="Oger P.M."/>
        </authorList>
    </citation>
    <scope>NUCLEOTIDE SEQUENCE [LARGE SCALE GENOMIC DNA]</scope>
    <source>
        <strain evidence="4">OG-1</strain>
    </source>
</reference>
<dbReference type="OrthoDB" id="132045at2157"/>
<dbReference type="GeneID" id="27139117"/>
<keyword evidence="4" id="KW-1185">Reference proteome</keyword>
<dbReference type="RefSeq" id="WP_062386881.1">
    <property type="nucleotide sequence ID" value="NZ_CP014750.1"/>
</dbReference>
<dbReference type="PANTHER" id="PTHR34704">
    <property type="entry name" value="ATPASE"/>
    <property type="match status" value="1"/>
</dbReference>
<evidence type="ECO:0000259" key="2">
    <source>
        <dbReference type="Pfam" id="PF03008"/>
    </source>
</evidence>
<dbReference type="AlphaFoldDB" id="A0A142CSY0"/>
<protein>
    <recommendedName>
        <fullName evidence="5">ATPase</fullName>
    </recommendedName>
</protein>
<dbReference type="SUPFAM" id="SSF52540">
    <property type="entry name" value="P-loop containing nucleoside triphosphate hydrolases"/>
    <property type="match status" value="1"/>
</dbReference>
<feature type="domain" description="ATPase" evidence="1">
    <location>
        <begin position="3"/>
        <end position="202"/>
    </location>
</feature>
<dbReference type="GO" id="GO:0005524">
    <property type="term" value="F:ATP binding"/>
    <property type="evidence" value="ECO:0007669"/>
    <property type="project" value="InterPro"/>
</dbReference>
<dbReference type="Proteomes" id="UP000073604">
    <property type="component" value="Chromosome"/>
</dbReference>
<dbReference type="STRING" id="53952.A0127_01185"/>
<dbReference type="SUPFAM" id="SSF46785">
    <property type="entry name" value="Winged helix' DNA-binding domain"/>
    <property type="match status" value="1"/>
</dbReference>
<evidence type="ECO:0000313" key="3">
    <source>
        <dbReference type="EMBL" id="AMQ17882.1"/>
    </source>
</evidence>